<dbReference type="VEuPathDB" id="FungiDB:RhiirFUN_015212"/>
<dbReference type="EMBL" id="AUPC02000334">
    <property type="protein sequence ID" value="POG61592.1"/>
    <property type="molecule type" value="Genomic_DNA"/>
</dbReference>
<accession>A0A2P4P874</accession>
<evidence type="ECO:0000256" key="1">
    <source>
        <dbReference type="SAM" id="MobiDB-lite"/>
    </source>
</evidence>
<proteinExistence type="predicted"/>
<evidence type="ECO:0000313" key="3">
    <source>
        <dbReference type="Proteomes" id="UP000018888"/>
    </source>
</evidence>
<dbReference type="Proteomes" id="UP000018888">
    <property type="component" value="Unassembled WGS sequence"/>
</dbReference>
<keyword evidence="3" id="KW-1185">Reference proteome</keyword>
<feature type="region of interest" description="Disordered" evidence="1">
    <location>
        <begin position="101"/>
        <end position="131"/>
    </location>
</feature>
<feature type="region of interest" description="Disordered" evidence="1">
    <location>
        <begin position="297"/>
        <end position="324"/>
    </location>
</feature>
<name>A0A2P4P874_RHIID</name>
<evidence type="ECO:0000313" key="2">
    <source>
        <dbReference type="EMBL" id="POG61592.1"/>
    </source>
</evidence>
<reference evidence="2 3" key="1">
    <citation type="journal article" date="2013" name="Proc. Natl. Acad. Sci. U.S.A.">
        <title>Genome of an arbuscular mycorrhizal fungus provides insight into the oldest plant symbiosis.</title>
        <authorList>
            <person name="Tisserant E."/>
            <person name="Malbreil M."/>
            <person name="Kuo A."/>
            <person name="Kohler A."/>
            <person name="Symeonidi A."/>
            <person name="Balestrini R."/>
            <person name="Charron P."/>
            <person name="Duensing N."/>
            <person name="Frei Dit Frey N."/>
            <person name="Gianinazzi-Pearson V."/>
            <person name="Gilbert L.B."/>
            <person name="Handa Y."/>
            <person name="Herr J.R."/>
            <person name="Hijri M."/>
            <person name="Koul R."/>
            <person name="Kawaguchi M."/>
            <person name="Krajinski F."/>
            <person name="Lammers P.J."/>
            <person name="Masclaux F.G."/>
            <person name="Murat C."/>
            <person name="Morin E."/>
            <person name="Ndikumana S."/>
            <person name="Pagni M."/>
            <person name="Petitpierre D."/>
            <person name="Requena N."/>
            <person name="Rosikiewicz P."/>
            <person name="Riley R."/>
            <person name="Saito K."/>
            <person name="San Clemente H."/>
            <person name="Shapiro H."/>
            <person name="van Tuinen D."/>
            <person name="Becard G."/>
            <person name="Bonfante P."/>
            <person name="Paszkowski U."/>
            <person name="Shachar-Hill Y.Y."/>
            <person name="Tuskan G.A."/>
            <person name="Young P.W."/>
            <person name="Sanders I.R."/>
            <person name="Henrissat B."/>
            <person name="Rensing S.A."/>
            <person name="Grigoriev I.V."/>
            <person name="Corradi N."/>
            <person name="Roux C."/>
            <person name="Martin F."/>
        </authorList>
    </citation>
    <scope>NUCLEOTIDE SEQUENCE [LARGE SCALE GENOMIC DNA]</scope>
    <source>
        <strain evidence="2 3">DAOM 197198</strain>
    </source>
</reference>
<dbReference type="VEuPathDB" id="FungiDB:RhiirFUN_020617"/>
<comment type="caution">
    <text evidence="2">The sequence shown here is derived from an EMBL/GenBank/DDBJ whole genome shotgun (WGS) entry which is preliminary data.</text>
</comment>
<dbReference type="AlphaFoldDB" id="A0A2P4P874"/>
<gene>
    <name evidence="2" type="ORF">GLOIN_2v1486126</name>
</gene>
<sequence>MVKEKKKKYKIGTCFGCQKYLYCGINLEKDICKCKKTVKPTRTNRTVQVKTAYPRMFNPTSSNHKQFNFIKSKNECFQYGYDFKKNIQLSFCSTCNSSYQRLSSKNSNSSNKSNLTEGTENTEEKETGGTKGTDIAKIIDLEATSSEISTTIIQSESKYNNSETENESDAELELEVNYKLVIKQADEKAQGAGTLLVDVCDFENFKSEYIKLAAAKKVVLILITMKKKEKLVKRKKKLNGLATVKEPPTHPSFAYTHPPKNRSQSIIPQFSNNIQDSINPFFSNILQALVTPHFFQPPQSQQSFQQPPLQPSFQQTSSHPSSQQTIPSMAEFLHQIDEIEKTEDYYFKFLEGFEKQRIKVKHLNKLNDAQFEACGVIAIGDVETIREAAQNYK</sequence>
<reference evidence="2 3" key="2">
    <citation type="journal article" date="2018" name="New Phytol.">
        <title>High intraspecific genome diversity in the model arbuscular mycorrhizal symbiont Rhizophagus irregularis.</title>
        <authorList>
            <person name="Chen E.C.H."/>
            <person name="Morin E."/>
            <person name="Beaudet D."/>
            <person name="Noel J."/>
            <person name="Yildirir G."/>
            <person name="Ndikumana S."/>
            <person name="Charron P."/>
            <person name="St-Onge C."/>
            <person name="Giorgi J."/>
            <person name="Kruger M."/>
            <person name="Marton T."/>
            <person name="Ropars J."/>
            <person name="Grigoriev I.V."/>
            <person name="Hainaut M."/>
            <person name="Henrissat B."/>
            <person name="Roux C."/>
            <person name="Martin F."/>
            <person name="Corradi N."/>
        </authorList>
    </citation>
    <scope>NUCLEOTIDE SEQUENCE [LARGE SCALE GENOMIC DNA]</scope>
    <source>
        <strain evidence="2 3">DAOM 197198</strain>
    </source>
</reference>
<feature type="compositionally biased region" description="Low complexity" evidence="1">
    <location>
        <begin position="103"/>
        <end position="119"/>
    </location>
</feature>
<organism evidence="2 3">
    <name type="scientific">Rhizophagus irregularis (strain DAOM 181602 / DAOM 197198 / MUCL 43194)</name>
    <name type="common">Arbuscular mycorrhizal fungus</name>
    <name type="synonym">Glomus intraradices</name>
    <dbReference type="NCBI Taxonomy" id="747089"/>
    <lineage>
        <taxon>Eukaryota</taxon>
        <taxon>Fungi</taxon>
        <taxon>Fungi incertae sedis</taxon>
        <taxon>Mucoromycota</taxon>
        <taxon>Glomeromycotina</taxon>
        <taxon>Glomeromycetes</taxon>
        <taxon>Glomerales</taxon>
        <taxon>Glomeraceae</taxon>
        <taxon>Rhizophagus</taxon>
    </lineage>
</organism>
<protein>
    <submittedName>
        <fullName evidence="2">Uncharacterized protein</fullName>
    </submittedName>
</protein>